<accession>A0A7S2FFM8</accession>
<comment type="similarity">
    <text evidence="1 6">Belongs to the actin family.</text>
</comment>
<organism evidence="7">
    <name type="scientific">Florenciella parvula</name>
    <dbReference type="NCBI Taxonomy" id="236787"/>
    <lineage>
        <taxon>Eukaryota</taxon>
        <taxon>Sar</taxon>
        <taxon>Stramenopiles</taxon>
        <taxon>Ochrophyta</taxon>
        <taxon>Dictyochophyceae</taxon>
        <taxon>Florenciellales</taxon>
        <taxon>Florenciella</taxon>
    </lineage>
</organism>
<keyword evidence="2" id="KW-0547">Nucleotide-binding</keyword>
<dbReference type="Gene3D" id="3.90.640.10">
    <property type="entry name" value="Actin, Chain A, domain 4"/>
    <property type="match status" value="1"/>
</dbReference>
<evidence type="ECO:0000256" key="4">
    <source>
        <dbReference type="ARBA" id="ARBA00022840"/>
    </source>
</evidence>
<dbReference type="SUPFAM" id="SSF53067">
    <property type="entry name" value="Actin-like ATPase domain"/>
    <property type="match status" value="1"/>
</dbReference>
<dbReference type="GO" id="GO:0005524">
    <property type="term" value="F:ATP binding"/>
    <property type="evidence" value="ECO:0007669"/>
    <property type="project" value="UniProtKB-KW"/>
</dbReference>
<proteinExistence type="inferred from homology"/>
<comment type="catalytic activity">
    <reaction evidence="5">
        <text>ATP + H2O = ADP + phosphate + H(+)</text>
        <dbReference type="Rhea" id="RHEA:13065"/>
        <dbReference type="ChEBI" id="CHEBI:15377"/>
        <dbReference type="ChEBI" id="CHEBI:15378"/>
        <dbReference type="ChEBI" id="CHEBI:30616"/>
        <dbReference type="ChEBI" id="CHEBI:43474"/>
        <dbReference type="ChEBI" id="CHEBI:456216"/>
    </reaction>
</comment>
<reference evidence="7" key="1">
    <citation type="submission" date="2021-01" db="EMBL/GenBank/DDBJ databases">
        <authorList>
            <person name="Corre E."/>
            <person name="Pelletier E."/>
            <person name="Niang G."/>
            <person name="Scheremetjew M."/>
            <person name="Finn R."/>
            <person name="Kale V."/>
            <person name="Holt S."/>
            <person name="Cochrane G."/>
            <person name="Meng A."/>
            <person name="Brown T."/>
            <person name="Cohen L."/>
        </authorList>
    </citation>
    <scope>NUCLEOTIDE SEQUENCE</scope>
    <source>
        <strain evidence="7">RCC1693</strain>
    </source>
</reference>
<sequence length="180" mass="20250">MLRRGGYNLTTSAEREIVRSIKEDSCYVAFNPEKEEGRLGPPVDYRLPDGEIIKLGAERFQAPEALFRPELIGSECPGVHECLYYSLMKSDRDLRTVLYKQIVLAGGSTMYQGYGDRLLNEVRKLSPEATKITISAPPQRKYSTWVGGSILASLATFNSMWVTREDYQEKGASCLKDTLL</sequence>
<evidence type="ECO:0000256" key="6">
    <source>
        <dbReference type="RuleBase" id="RU000487"/>
    </source>
</evidence>
<evidence type="ECO:0000256" key="5">
    <source>
        <dbReference type="ARBA" id="ARBA00049360"/>
    </source>
</evidence>
<dbReference type="InterPro" id="IPR004000">
    <property type="entry name" value="Actin"/>
</dbReference>
<dbReference type="InterPro" id="IPR043129">
    <property type="entry name" value="ATPase_NBD"/>
</dbReference>
<dbReference type="FunFam" id="3.90.640.10:FF:000007">
    <property type="entry name" value="Actin like 7B"/>
    <property type="match status" value="1"/>
</dbReference>
<keyword evidence="4" id="KW-0067">ATP-binding</keyword>
<name>A0A7S2FFM8_9STRA</name>
<evidence type="ECO:0000313" key="7">
    <source>
        <dbReference type="EMBL" id="CAD9392248.1"/>
    </source>
</evidence>
<evidence type="ECO:0000256" key="3">
    <source>
        <dbReference type="ARBA" id="ARBA00022801"/>
    </source>
</evidence>
<dbReference type="Pfam" id="PF00022">
    <property type="entry name" value="Actin"/>
    <property type="match status" value="1"/>
</dbReference>
<evidence type="ECO:0008006" key="8">
    <source>
        <dbReference type="Google" id="ProtNLM"/>
    </source>
</evidence>
<dbReference type="AlphaFoldDB" id="A0A7S2FFM8"/>
<evidence type="ECO:0000256" key="1">
    <source>
        <dbReference type="ARBA" id="ARBA00006752"/>
    </source>
</evidence>
<protein>
    <recommendedName>
        <fullName evidence="8">Actin</fullName>
    </recommendedName>
</protein>
<evidence type="ECO:0000256" key="2">
    <source>
        <dbReference type="ARBA" id="ARBA00022741"/>
    </source>
</evidence>
<keyword evidence="3" id="KW-0378">Hydrolase</keyword>
<dbReference type="Gene3D" id="3.30.420.40">
    <property type="match status" value="2"/>
</dbReference>
<dbReference type="GO" id="GO:0016787">
    <property type="term" value="F:hydrolase activity"/>
    <property type="evidence" value="ECO:0007669"/>
    <property type="project" value="UniProtKB-KW"/>
</dbReference>
<dbReference type="EMBL" id="HBGT01005785">
    <property type="protein sequence ID" value="CAD9392248.1"/>
    <property type="molecule type" value="Transcribed_RNA"/>
</dbReference>
<dbReference type="PANTHER" id="PTHR11937">
    <property type="entry name" value="ACTIN"/>
    <property type="match status" value="1"/>
</dbReference>
<gene>
    <name evidence="7" type="ORF">FPAR1323_LOCUS3164</name>
</gene>
<dbReference type="FunFam" id="3.30.420.40:FF:000058">
    <property type="entry name" value="Putative actin-related protein 5"/>
    <property type="match status" value="1"/>
</dbReference>
<dbReference type="SMART" id="SM00268">
    <property type="entry name" value="ACTIN"/>
    <property type="match status" value="1"/>
</dbReference>